<sequence>MTLIERLAQIVGPAHVLTGEDCARYSTDWTGVYPSTPIAVVRPTSTEEVSAVVKAAAAEGVPIVPVCGNTGLCGGTYSEGALMVSLERMNAVREIRKEARVAVVEAGVVLDKMHEAVDPHGLIFPLIFGARGSAMLGGCLSTNAGGSNVVRYGSTRALCLGLEVVLPSGEVLDLMTALHKDNSGYDLKDLFIGAEGTLGIITAATLKLFPKPAAYATAMVAVPSLDDALVMLNRLQSATGGAVEAFEYMPGPTIDAITAHFDGMRSPFDETYDVNILVEIGATAARDAIPGDDGTLPVVAYLEEVLGGMLEEESVLDAVVAQNETQRAAMWAIREGNAEVALENPPFVNTDVCVPLDRVAEFLEKIEPRMKALDEDMTSMCVCHFGDGNIHYTAQPSRYDDALLDRILEEVEELAIALGGSFSAEHGIGLTKLASMRRRKNPVALAVMRQIKAALDPQGIMNPGKVLP</sequence>
<keyword evidence="4" id="KW-0274">FAD</keyword>
<dbReference type="InterPro" id="IPR016166">
    <property type="entry name" value="FAD-bd_PCMH"/>
</dbReference>
<dbReference type="OrthoDB" id="9811557at2"/>
<protein>
    <submittedName>
        <fullName evidence="6">FAD/FMN-containing dehydrogenase</fullName>
    </submittedName>
</protein>
<dbReference type="InterPro" id="IPR016169">
    <property type="entry name" value="FAD-bd_PCMH_sub2"/>
</dbReference>
<evidence type="ECO:0000313" key="6">
    <source>
        <dbReference type="EMBL" id="SDK57852.1"/>
    </source>
</evidence>
<evidence type="ECO:0000256" key="1">
    <source>
        <dbReference type="ARBA" id="ARBA00001974"/>
    </source>
</evidence>
<dbReference type="STRING" id="571298.SAMN04488026_104529"/>
<dbReference type="Gene3D" id="3.30.465.10">
    <property type="match status" value="1"/>
</dbReference>
<dbReference type="SUPFAM" id="SSF55103">
    <property type="entry name" value="FAD-linked oxidases, C-terminal domain"/>
    <property type="match status" value="1"/>
</dbReference>
<evidence type="ECO:0000256" key="2">
    <source>
        <dbReference type="ARBA" id="ARBA00008000"/>
    </source>
</evidence>
<evidence type="ECO:0000313" key="7">
    <source>
        <dbReference type="Proteomes" id="UP000199382"/>
    </source>
</evidence>
<reference evidence="6 7" key="1">
    <citation type="submission" date="2016-10" db="EMBL/GenBank/DDBJ databases">
        <authorList>
            <person name="de Groot N.N."/>
        </authorList>
    </citation>
    <scope>NUCLEOTIDE SEQUENCE [LARGE SCALE GENOMIC DNA]</scope>
    <source>
        <strain evidence="6 7">DSM 25294</strain>
    </source>
</reference>
<keyword evidence="7" id="KW-1185">Reference proteome</keyword>
<dbReference type="InterPro" id="IPR016167">
    <property type="entry name" value="FAD-bd_PCMH_sub1"/>
</dbReference>
<dbReference type="PROSITE" id="PS51387">
    <property type="entry name" value="FAD_PCMH"/>
    <property type="match status" value="1"/>
</dbReference>
<evidence type="ECO:0000259" key="5">
    <source>
        <dbReference type="PROSITE" id="PS51387"/>
    </source>
</evidence>
<feature type="domain" description="FAD-binding PCMH-type" evidence="5">
    <location>
        <begin position="33"/>
        <end position="211"/>
    </location>
</feature>
<dbReference type="GO" id="GO:0003824">
    <property type="term" value="F:catalytic activity"/>
    <property type="evidence" value="ECO:0007669"/>
    <property type="project" value="InterPro"/>
</dbReference>
<accession>A0A1G9D1Q7</accession>
<dbReference type="Proteomes" id="UP000199382">
    <property type="component" value="Unassembled WGS sequence"/>
</dbReference>
<dbReference type="PANTHER" id="PTHR43716:SF2">
    <property type="entry name" value="BLL6224 PROTEIN"/>
    <property type="match status" value="1"/>
</dbReference>
<evidence type="ECO:0000256" key="4">
    <source>
        <dbReference type="ARBA" id="ARBA00022827"/>
    </source>
</evidence>
<gene>
    <name evidence="6" type="ORF">SAMN04488026_104529</name>
</gene>
<dbReference type="InterPro" id="IPR051264">
    <property type="entry name" value="FAD-oxidored/transferase_4"/>
</dbReference>
<dbReference type="InterPro" id="IPR004113">
    <property type="entry name" value="FAD-bd_oxidored_4_C"/>
</dbReference>
<dbReference type="EMBL" id="FNEK01000045">
    <property type="protein sequence ID" value="SDK57852.1"/>
    <property type="molecule type" value="Genomic_DNA"/>
</dbReference>
<name>A0A1G9D1Q7_9RHOB</name>
<dbReference type="Gene3D" id="3.30.70.2190">
    <property type="match status" value="1"/>
</dbReference>
<proteinExistence type="inferred from homology"/>
<dbReference type="InterPro" id="IPR036318">
    <property type="entry name" value="FAD-bd_PCMH-like_sf"/>
</dbReference>
<dbReference type="PANTHER" id="PTHR43716">
    <property type="entry name" value="D-2-HYDROXYGLUTARATE DEHYDROGENASE, MITOCHONDRIAL"/>
    <property type="match status" value="1"/>
</dbReference>
<dbReference type="Gene3D" id="3.30.43.10">
    <property type="entry name" value="Uridine Diphospho-n-acetylenolpyruvylglucosamine Reductase, domain 2"/>
    <property type="match status" value="1"/>
</dbReference>
<dbReference type="Pfam" id="PF01565">
    <property type="entry name" value="FAD_binding_4"/>
    <property type="match status" value="1"/>
</dbReference>
<organism evidence="6 7">
    <name type="scientific">Aliiruegeria lutimaris</name>
    <dbReference type="NCBI Taxonomy" id="571298"/>
    <lineage>
        <taxon>Bacteria</taxon>
        <taxon>Pseudomonadati</taxon>
        <taxon>Pseudomonadota</taxon>
        <taxon>Alphaproteobacteria</taxon>
        <taxon>Rhodobacterales</taxon>
        <taxon>Roseobacteraceae</taxon>
        <taxon>Aliiruegeria</taxon>
    </lineage>
</organism>
<dbReference type="GO" id="GO:0071949">
    <property type="term" value="F:FAD binding"/>
    <property type="evidence" value="ECO:0007669"/>
    <property type="project" value="InterPro"/>
</dbReference>
<dbReference type="AlphaFoldDB" id="A0A1G9D1Q7"/>
<dbReference type="Gene3D" id="1.10.45.10">
    <property type="entry name" value="Vanillyl-alcohol Oxidase, Chain A, domain 4"/>
    <property type="match status" value="1"/>
</dbReference>
<comment type="similarity">
    <text evidence="2">Belongs to the FAD-binding oxidoreductase/transferase type 4 family.</text>
</comment>
<dbReference type="Gene3D" id="3.30.70.2740">
    <property type="match status" value="1"/>
</dbReference>
<dbReference type="InterPro" id="IPR006094">
    <property type="entry name" value="Oxid_FAD_bind_N"/>
</dbReference>
<dbReference type="SUPFAM" id="SSF56176">
    <property type="entry name" value="FAD-binding/transporter-associated domain-like"/>
    <property type="match status" value="1"/>
</dbReference>
<dbReference type="FunFam" id="1.10.45.10:FF:000001">
    <property type="entry name" value="D-lactate dehydrogenase mitochondrial"/>
    <property type="match status" value="1"/>
</dbReference>
<keyword evidence="3" id="KW-0285">Flavoprotein</keyword>
<dbReference type="GO" id="GO:0022904">
    <property type="term" value="P:respiratory electron transport chain"/>
    <property type="evidence" value="ECO:0007669"/>
    <property type="project" value="TreeGrafter"/>
</dbReference>
<dbReference type="Pfam" id="PF02913">
    <property type="entry name" value="FAD-oxidase_C"/>
    <property type="match status" value="1"/>
</dbReference>
<dbReference type="RefSeq" id="WP_093160209.1">
    <property type="nucleotide sequence ID" value="NZ_FNEK01000045.1"/>
</dbReference>
<comment type="cofactor">
    <cofactor evidence="1">
        <name>FAD</name>
        <dbReference type="ChEBI" id="CHEBI:57692"/>
    </cofactor>
</comment>
<evidence type="ECO:0000256" key="3">
    <source>
        <dbReference type="ARBA" id="ARBA00022630"/>
    </source>
</evidence>
<dbReference type="InterPro" id="IPR016164">
    <property type="entry name" value="FAD-linked_Oxase-like_C"/>
</dbReference>
<dbReference type="InterPro" id="IPR016171">
    <property type="entry name" value="Vanillyl_alc_oxidase_C-sub2"/>
</dbReference>